<keyword evidence="6" id="KW-0862">Zinc</keyword>
<dbReference type="SUPFAM" id="SSF52540">
    <property type="entry name" value="P-loop containing nucleoside triphosphate hydrolases"/>
    <property type="match status" value="1"/>
</dbReference>
<comment type="similarity">
    <text evidence="1">Belongs to the DnaX/STICHEL family.</text>
</comment>
<dbReference type="Gene3D" id="1.20.272.10">
    <property type="match status" value="1"/>
</dbReference>
<dbReference type="PROSITE" id="PS50818">
    <property type="entry name" value="INTEIN_C_TER"/>
    <property type="match status" value="1"/>
</dbReference>
<feature type="compositionally biased region" description="Acidic residues" evidence="8">
    <location>
        <begin position="669"/>
        <end position="678"/>
    </location>
</feature>
<dbReference type="Pfam" id="PF22608">
    <property type="entry name" value="DNAX_ATPase_lid"/>
    <property type="match status" value="1"/>
</dbReference>
<evidence type="ECO:0000256" key="1">
    <source>
        <dbReference type="ARBA" id="ARBA00006360"/>
    </source>
</evidence>
<proteinExistence type="inferred from homology"/>
<dbReference type="EMBL" id="JADEWZ010000010">
    <property type="protein sequence ID" value="MBE9115913.1"/>
    <property type="molecule type" value="Genomic_DNA"/>
</dbReference>
<dbReference type="InterPro" id="IPR027417">
    <property type="entry name" value="P-loop_NTPase"/>
</dbReference>
<feature type="domain" description="Hint" evidence="9">
    <location>
        <begin position="66"/>
        <end position="111"/>
    </location>
</feature>
<dbReference type="Proteomes" id="UP000654482">
    <property type="component" value="Unassembled WGS sequence"/>
</dbReference>
<keyword evidence="5" id="KW-0547">Nucleotide-binding</keyword>
<name>A0A8J7DVR7_9CYAN</name>
<dbReference type="PANTHER" id="PTHR11669:SF0">
    <property type="entry name" value="PROTEIN STICHEL-LIKE 2"/>
    <property type="match status" value="1"/>
</dbReference>
<keyword evidence="3" id="KW-0548">Nucleotidyltransferase</keyword>
<dbReference type="Pfam" id="PF13177">
    <property type="entry name" value="DNA_pol3_delta2"/>
    <property type="match status" value="1"/>
</dbReference>
<feature type="compositionally biased region" description="Pro residues" evidence="8">
    <location>
        <begin position="650"/>
        <end position="667"/>
    </location>
</feature>
<feature type="region of interest" description="Disordered" evidence="8">
    <location>
        <begin position="631"/>
        <end position="678"/>
    </location>
</feature>
<reference evidence="10" key="1">
    <citation type="submission" date="2020-10" db="EMBL/GenBank/DDBJ databases">
        <authorList>
            <person name="Castelo-Branco R."/>
            <person name="Eusebio N."/>
            <person name="Adriana R."/>
            <person name="Vieira A."/>
            <person name="Brugerolle De Fraissinette N."/>
            <person name="Rezende De Castro R."/>
            <person name="Schneider M.P."/>
            <person name="Vasconcelos V."/>
            <person name="Leao P.N."/>
        </authorList>
    </citation>
    <scope>NUCLEOTIDE SEQUENCE</scope>
    <source>
        <strain evidence="10">LEGE 07157</strain>
    </source>
</reference>
<keyword evidence="7" id="KW-0067">ATP-binding</keyword>
<dbReference type="Gene3D" id="1.10.8.60">
    <property type="match status" value="1"/>
</dbReference>
<dbReference type="InterPro" id="IPR045085">
    <property type="entry name" value="HLD_clamp_pol_III_gamma_tau"/>
</dbReference>
<dbReference type="Pfam" id="PF12169">
    <property type="entry name" value="DNA_pol3_gamma3"/>
    <property type="match status" value="1"/>
</dbReference>
<dbReference type="GO" id="GO:0005524">
    <property type="term" value="F:ATP binding"/>
    <property type="evidence" value="ECO:0007669"/>
    <property type="project" value="UniProtKB-KW"/>
</dbReference>
<dbReference type="SUPFAM" id="SSF48019">
    <property type="entry name" value="post-AAA+ oligomerization domain-like"/>
    <property type="match status" value="1"/>
</dbReference>
<dbReference type="GO" id="GO:0003887">
    <property type="term" value="F:DNA-directed DNA polymerase activity"/>
    <property type="evidence" value="ECO:0007669"/>
    <property type="project" value="InterPro"/>
</dbReference>
<dbReference type="Pfam" id="PF23007">
    <property type="entry name" value="DnaA_N-like_STI"/>
    <property type="match status" value="1"/>
</dbReference>
<feature type="region of interest" description="Disordered" evidence="8">
    <location>
        <begin position="341"/>
        <end position="442"/>
    </location>
</feature>
<dbReference type="InterPro" id="IPR022754">
    <property type="entry name" value="DNA_pol_III_gamma-3"/>
</dbReference>
<dbReference type="PANTHER" id="PTHR11669">
    <property type="entry name" value="REPLICATION FACTOR C / DNA POLYMERASE III GAMMA-TAU SUBUNIT"/>
    <property type="match status" value="1"/>
</dbReference>
<dbReference type="InterPro" id="IPR003586">
    <property type="entry name" value="Hint_dom_C"/>
</dbReference>
<evidence type="ECO:0000313" key="11">
    <source>
        <dbReference type="Proteomes" id="UP000654482"/>
    </source>
</evidence>
<keyword evidence="2" id="KW-0808">Transferase</keyword>
<dbReference type="FunFam" id="1.10.8.60:FF:000013">
    <property type="entry name" value="DNA polymerase III subunit gamma/tau"/>
    <property type="match status" value="1"/>
</dbReference>
<dbReference type="GO" id="GO:0006261">
    <property type="term" value="P:DNA-templated DNA replication"/>
    <property type="evidence" value="ECO:0007669"/>
    <property type="project" value="TreeGrafter"/>
</dbReference>
<keyword evidence="4" id="KW-0479">Metal-binding</keyword>
<keyword evidence="11" id="KW-1185">Reference proteome</keyword>
<sequence>MGWITAEKIEPGTNLLSPAPAIARDYFLQRLWQFSQIVGHRMIGVPEKAEKLPTVEEVNAQRTPPQWQTRLETVQGVKIGRIERVYDLEVEDNHNFVANGLLVHNCHMLSTPAFNALLKTLEEPPPRVVFILATTDPQRVLTTIISRCQRFDFRRIPLDAMAKHLAQIARNEKIEIEEEAITLVAQIANGGLRDAESLLDQLSLFSGTVTVERIWDLVGAVPERDLLKLLGAIADNNPEAIIDGCRHLMDRGREPLAVLQSLAQFYLNLLTVKTAPHRSDLVAVTTPTWEQLRQEATRWETATILRGQQHLKNSEVQIKNSTQPRLWLEVTLLGLLPDNLAPQPLQEPARPQSNSLPSQGGVTKEKKERSNNPTPQKEITQSPSTSSNNLDPNSAQPQVSPGNRDQKVKERNISPQTPIPDVSTPLPAQSTVPPPPANNSPTNILQERMQQIWQQVLVAIHPNSTRILVSQHCNLVNFDLEESIAEIGIASENLLKIAQDRVPNIETAFEQVWQQKVKVQLFVGTTSPSSPSPQKQTNTVEKTVTPAPQNREIPPEKPQPQSIPPQAKPQNPINRDLAEIRFAARAIDPPQSPDPQPLTITEEEDDPEDAVERAAKSLAESFEGEIIALDSRFFQTSPQPPPAMEREIEPIPPPEPAAIPPPSPVSPIPDEDEDDIPF</sequence>
<evidence type="ECO:0000256" key="6">
    <source>
        <dbReference type="ARBA" id="ARBA00022833"/>
    </source>
</evidence>
<evidence type="ECO:0000256" key="3">
    <source>
        <dbReference type="ARBA" id="ARBA00022695"/>
    </source>
</evidence>
<dbReference type="InterPro" id="IPR008921">
    <property type="entry name" value="DNA_pol3_clamp-load_cplx_C"/>
</dbReference>
<dbReference type="InterPro" id="IPR036844">
    <property type="entry name" value="Hint_dom_sf"/>
</dbReference>
<feature type="compositionally biased region" description="Polar residues" evidence="8">
    <location>
        <begin position="371"/>
        <end position="403"/>
    </location>
</feature>
<dbReference type="InterPro" id="IPR030934">
    <property type="entry name" value="Intein_C"/>
</dbReference>
<evidence type="ECO:0000256" key="5">
    <source>
        <dbReference type="ARBA" id="ARBA00022741"/>
    </source>
</evidence>
<evidence type="ECO:0000256" key="2">
    <source>
        <dbReference type="ARBA" id="ARBA00022679"/>
    </source>
</evidence>
<dbReference type="SUPFAM" id="SSF51294">
    <property type="entry name" value="Hedgehog/intein (Hint) domain"/>
    <property type="match status" value="1"/>
</dbReference>
<feature type="region of interest" description="Disordered" evidence="8">
    <location>
        <begin position="585"/>
        <end position="614"/>
    </location>
</feature>
<dbReference type="AlphaFoldDB" id="A0A8J7DVR7"/>
<dbReference type="InterPro" id="IPR050238">
    <property type="entry name" value="DNA_Rep/Repair_Clamp_Loader"/>
</dbReference>
<dbReference type="GO" id="GO:0003677">
    <property type="term" value="F:DNA binding"/>
    <property type="evidence" value="ECO:0007669"/>
    <property type="project" value="InterPro"/>
</dbReference>
<dbReference type="GO" id="GO:0046872">
    <property type="term" value="F:metal ion binding"/>
    <property type="evidence" value="ECO:0007669"/>
    <property type="project" value="UniProtKB-KW"/>
</dbReference>
<dbReference type="NCBIfam" id="TIGR01443">
    <property type="entry name" value="intein_Cterm"/>
    <property type="match status" value="1"/>
</dbReference>
<feature type="compositionally biased region" description="Pro residues" evidence="8">
    <location>
        <begin position="556"/>
        <end position="567"/>
    </location>
</feature>
<organism evidence="10 11">
    <name type="scientific">Lusitaniella coriacea LEGE 07157</name>
    <dbReference type="NCBI Taxonomy" id="945747"/>
    <lineage>
        <taxon>Bacteria</taxon>
        <taxon>Bacillati</taxon>
        <taxon>Cyanobacteriota</taxon>
        <taxon>Cyanophyceae</taxon>
        <taxon>Spirulinales</taxon>
        <taxon>Lusitaniellaceae</taxon>
        <taxon>Lusitaniella</taxon>
    </lineage>
</organism>
<dbReference type="InterPro" id="IPR054506">
    <property type="entry name" value="DnaA_N-like_STI"/>
</dbReference>
<evidence type="ECO:0000256" key="8">
    <source>
        <dbReference type="SAM" id="MobiDB-lite"/>
    </source>
</evidence>
<evidence type="ECO:0000259" key="9">
    <source>
        <dbReference type="SMART" id="SM00305"/>
    </source>
</evidence>
<evidence type="ECO:0000313" key="10">
    <source>
        <dbReference type="EMBL" id="MBE9115913.1"/>
    </source>
</evidence>
<dbReference type="FunFam" id="3.40.50.300:FF:004780">
    <property type="entry name" value="DNA polymerase III subunit"/>
    <property type="match status" value="1"/>
</dbReference>
<feature type="compositionally biased region" description="Polar residues" evidence="8">
    <location>
        <begin position="351"/>
        <end position="361"/>
    </location>
</feature>
<feature type="compositionally biased region" description="Polar residues" evidence="8">
    <location>
        <begin position="534"/>
        <end position="548"/>
    </location>
</feature>
<accession>A0A8J7DVR7</accession>
<evidence type="ECO:0000256" key="7">
    <source>
        <dbReference type="ARBA" id="ARBA00022840"/>
    </source>
</evidence>
<comment type="caution">
    <text evidence="10">The sequence shown here is derived from an EMBL/GenBank/DDBJ whole genome shotgun (WGS) entry which is preliminary data.</text>
</comment>
<dbReference type="CDD" id="cd00081">
    <property type="entry name" value="Hint"/>
    <property type="match status" value="1"/>
</dbReference>
<evidence type="ECO:0000256" key="4">
    <source>
        <dbReference type="ARBA" id="ARBA00022723"/>
    </source>
</evidence>
<dbReference type="Gene3D" id="3.40.50.300">
    <property type="entry name" value="P-loop containing nucleotide triphosphate hydrolases"/>
    <property type="match status" value="1"/>
</dbReference>
<gene>
    <name evidence="10" type="ORF">IQ249_08410</name>
</gene>
<feature type="region of interest" description="Disordered" evidence="8">
    <location>
        <begin position="524"/>
        <end position="572"/>
    </location>
</feature>
<protein>
    <submittedName>
        <fullName evidence="10">DNA polymerase III subunit gamma/tau</fullName>
    </submittedName>
</protein>
<dbReference type="SMART" id="SM00305">
    <property type="entry name" value="HintC"/>
    <property type="match status" value="1"/>
</dbReference>